<feature type="non-terminal residue" evidence="1">
    <location>
        <position position="1"/>
    </location>
</feature>
<feature type="non-terminal residue" evidence="1">
    <location>
        <position position="175"/>
    </location>
</feature>
<accession>A0A9K3GQI1</accession>
<dbReference type="AlphaFoldDB" id="A0A9K3GQI1"/>
<keyword evidence="2" id="KW-1185">Reference proteome</keyword>
<gene>
    <name evidence="1" type="ORF">KIPB_013952</name>
</gene>
<name>A0A9K3GQI1_9EUKA</name>
<dbReference type="EMBL" id="BDIP01006910">
    <property type="protein sequence ID" value="GIQ90945.1"/>
    <property type="molecule type" value="Genomic_DNA"/>
</dbReference>
<dbReference type="Proteomes" id="UP000265618">
    <property type="component" value="Unassembled WGS sequence"/>
</dbReference>
<reference evidence="1 2" key="1">
    <citation type="journal article" date="2018" name="PLoS ONE">
        <title>The draft genome of Kipferlia bialata reveals reductive genome evolution in fornicate parasites.</title>
        <authorList>
            <person name="Tanifuji G."/>
            <person name="Takabayashi S."/>
            <person name="Kume K."/>
            <person name="Takagi M."/>
            <person name="Nakayama T."/>
            <person name="Kamikawa R."/>
            <person name="Inagaki Y."/>
            <person name="Hashimoto T."/>
        </authorList>
    </citation>
    <scope>NUCLEOTIDE SEQUENCE [LARGE SCALE GENOMIC DNA]</scope>
    <source>
        <strain evidence="1">NY0173</strain>
    </source>
</reference>
<evidence type="ECO:0008006" key="3">
    <source>
        <dbReference type="Google" id="ProtNLM"/>
    </source>
</evidence>
<comment type="caution">
    <text evidence="1">The sequence shown here is derived from an EMBL/GenBank/DDBJ whole genome shotgun (WGS) entry which is preliminary data.</text>
</comment>
<proteinExistence type="predicted"/>
<protein>
    <recommendedName>
        <fullName evidence="3">DUF659 domain-containing protein</fullName>
    </recommendedName>
</protein>
<organism evidence="1 2">
    <name type="scientific">Kipferlia bialata</name>
    <dbReference type="NCBI Taxonomy" id="797122"/>
    <lineage>
        <taxon>Eukaryota</taxon>
        <taxon>Metamonada</taxon>
        <taxon>Carpediemonas-like organisms</taxon>
        <taxon>Kipferlia</taxon>
    </lineage>
</organism>
<sequence length="175" mass="19437">SQFSCHRSALVRALVSLGVFHEKKNTMFVIEGGKAFFFKTLGENVTNDGEYLESYLHSGFEELRSHGAIIGGCSTDNAANILKGVRLVSQNEGCEAVEQIPCACHTVQLSVTDLKDATHPVFTEAKRSIDALGPWCKENKAKILQNQRDFYRKRKAGNDIVQAILFLRCNYGKLP</sequence>
<evidence type="ECO:0000313" key="1">
    <source>
        <dbReference type="EMBL" id="GIQ90945.1"/>
    </source>
</evidence>
<evidence type="ECO:0000313" key="2">
    <source>
        <dbReference type="Proteomes" id="UP000265618"/>
    </source>
</evidence>